<dbReference type="InterPro" id="IPR011658">
    <property type="entry name" value="PA14_dom"/>
</dbReference>
<comment type="caution">
    <text evidence="3">The sequence shown here is derived from an EMBL/GenBank/DDBJ whole genome shotgun (WGS) entry which is preliminary data.</text>
</comment>
<dbReference type="PROSITE" id="PS51820">
    <property type="entry name" value="PA14"/>
    <property type="match status" value="1"/>
</dbReference>
<dbReference type="PANTHER" id="PTHR31137">
    <property type="entry name" value="PROTEIN PSIB-RELATED-RELATED"/>
    <property type="match status" value="1"/>
</dbReference>
<dbReference type="InterPro" id="IPR051154">
    <property type="entry name" value="Prespore-cell_inducing_factor"/>
</dbReference>
<name>A0A1F7UTD5_9BACT</name>
<dbReference type="GO" id="GO:0005576">
    <property type="term" value="C:extracellular region"/>
    <property type="evidence" value="ECO:0007669"/>
    <property type="project" value="TreeGrafter"/>
</dbReference>
<dbReference type="Gene3D" id="3.90.182.10">
    <property type="entry name" value="Toxin - Anthrax Protective Antigen,domain 1"/>
    <property type="match status" value="1"/>
</dbReference>
<evidence type="ECO:0000313" key="4">
    <source>
        <dbReference type="Proteomes" id="UP000176846"/>
    </source>
</evidence>
<evidence type="ECO:0000256" key="1">
    <source>
        <dbReference type="SAM" id="SignalP"/>
    </source>
</evidence>
<keyword evidence="1" id="KW-0732">Signal</keyword>
<feature type="domain" description="PA14" evidence="2">
    <location>
        <begin position="82"/>
        <end position="220"/>
    </location>
</feature>
<reference evidence="3 4" key="1">
    <citation type="journal article" date="2016" name="Nat. Commun.">
        <title>Thousands of microbial genomes shed light on interconnected biogeochemical processes in an aquifer system.</title>
        <authorList>
            <person name="Anantharaman K."/>
            <person name="Brown C.T."/>
            <person name="Hug L.A."/>
            <person name="Sharon I."/>
            <person name="Castelle C.J."/>
            <person name="Probst A.J."/>
            <person name="Thomas B.C."/>
            <person name="Singh A."/>
            <person name="Wilkins M.J."/>
            <person name="Karaoz U."/>
            <person name="Brodie E.L."/>
            <person name="Williams K.H."/>
            <person name="Hubbard S.S."/>
            <person name="Banfield J.F."/>
        </authorList>
    </citation>
    <scope>NUCLEOTIDE SEQUENCE [LARGE SCALE GENOMIC DNA]</scope>
</reference>
<feature type="chain" id="PRO_5009533140" description="PA14 domain-containing protein" evidence="1">
    <location>
        <begin position="27"/>
        <end position="418"/>
    </location>
</feature>
<dbReference type="Proteomes" id="UP000176846">
    <property type="component" value="Unassembled WGS sequence"/>
</dbReference>
<dbReference type="EMBL" id="MGEK01000027">
    <property type="protein sequence ID" value="OGL81552.1"/>
    <property type="molecule type" value="Genomic_DNA"/>
</dbReference>
<dbReference type="SMART" id="SM00758">
    <property type="entry name" value="PA14"/>
    <property type="match status" value="1"/>
</dbReference>
<dbReference type="Pfam" id="PF07691">
    <property type="entry name" value="PA14"/>
    <property type="match status" value="1"/>
</dbReference>
<feature type="signal peptide" evidence="1">
    <location>
        <begin position="1"/>
        <end position="26"/>
    </location>
</feature>
<evidence type="ECO:0000259" key="2">
    <source>
        <dbReference type="PROSITE" id="PS51820"/>
    </source>
</evidence>
<proteinExistence type="predicted"/>
<accession>A0A1F7UTD5</accession>
<organism evidence="3 4">
    <name type="scientific">Candidatus Uhrbacteria bacterium RIFCSPLOWO2_01_FULL_47_25</name>
    <dbReference type="NCBI Taxonomy" id="1802402"/>
    <lineage>
        <taxon>Bacteria</taxon>
        <taxon>Candidatus Uhriibacteriota</taxon>
    </lineage>
</organism>
<evidence type="ECO:0000313" key="3">
    <source>
        <dbReference type="EMBL" id="OGL81552.1"/>
    </source>
</evidence>
<sequence length="418" mass="46681">MNQHVKKFAVLAIVLTAALTVAPVLAQDQFPYLDPSALPPVRTQSASRFCDTSAIQYGAGFYGQYYNLAMDDPGMLKGQKITPIDGRDHYWYTTANLSLEKVDTDLNFGNRFLPLNEGKNGDPFYFAVHWRAAVYIPENGTYSFSMTSDDDSWLFINDQIVIDIAGVHPARTKKGSVQLNAGLYETSIFYAERATNGAAFTFKSEQNLLFSPLPPNCTLQNLGYSPSRTSPSNMPRGRVLGVETTAYTPAIALYRAAGSPDIYAIYANGQRHYVSGPTAFLRYGYKFNQVKTVSRATLDKYPDAQLLRTPDNPTVYFISARSNNQWLKITLNSPTVFVSYPNNSWGDIIVVDELDIRAYPNVRLIHSATDSNVYLLEGNARRPFVSREIMERLGYNANEIMEISEAHLKSFLLGELIG</sequence>
<dbReference type="SUPFAM" id="SSF56988">
    <property type="entry name" value="Anthrax protective antigen"/>
    <property type="match status" value="1"/>
</dbReference>
<dbReference type="AlphaFoldDB" id="A0A1F7UTD5"/>
<protein>
    <recommendedName>
        <fullName evidence="2">PA14 domain-containing protein</fullName>
    </recommendedName>
</protein>
<dbReference type="InterPro" id="IPR037524">
    <property type="entry name" value="PA14/GLEYA"/>
</dbReference>
<gene>
    <name evidence="3" type="ORF">A2936_01790</name>
</gene>